<dbReference type="InterPro" id="IPR021196">
    <property type="entry name" value="PdxT/SNO_CS"/>
</dbReference>
<evidence type="ECO:0000256" key="4">
    <source>
        <dbReference type="ARBA" id="ARBA00022962"/>
    </source>
</evidence>
<keyword evidence="4" id="KW-0315">Glutamine amidotransferase</keyword>
<name>D7FWN1_ECTSI</name>
<feature type="compositionally biased region" description="Gly residues" evidence="7">
    <location>
        <begin position="240"/>
        <end position="249"/>
    </location>
</feature>
<dbReference type="EMBL" id="FN648497">
    <property type="protein sequence ID" value="CBJ32119.1"/>
    <property type="molecule type" value="Genomic_DNA"/>
</dbReference>
<keyword evidence="5" id="KW-0456">Lyase</keyword>
<dbReference type="OMA" id="RWHQYFV"/>
<dbReference type="GO" id="GO:0004359">
    <property type="term" value="F:glutaminase activity"/>
    <property type="evidence" value="ECO:0007669"/>
    <property type="project" value="UniProtKB-EC"/>
</dbReference>
<dbReference type="OrthoDB" id="2039at2759"/>
<dbReference type="GO" id="GO:0008614">
    <property type="term" value="P:pyridoxine metabolic process"/>
    <property type="evidence" value="ECO:0007669"/>
    <property type="project" value="TreeGrafter"/>
</dbReference>
<dbReference type="Gene3D" id="3.40.50.880">
    <property type="match status" value="1"/>
</dbReference>
<dbReference type="PANTHER" id="PTHR31559:SF0">
    <property type="entry name" value="PYRIDOXAL 5'-PHOSPHATE SYNTHASE SUBUNIT SNO1-RELATED"/>
    <property type="match status" value="1"/>
</dbReference>
<dbReference type="FunCoup" id="D7FWN1">
    <property type="interactions" value="51"/>
</dbReference>
<dbReference type="NCBIfam" id="TIGR03800">
    <property type="entry name" value="PLP_synth_Pdx2"/>
    <property type="match status" value="1"/>
</dbReference>
<dbReference type="EC" id="3.5.1.2" evidence="2"/>
<reference evidence="8 9" key="1">
    <citation type="journal article" date="2010" name="Nature">
        <title>The Ectocarpus genome and the independent evolution of multicellularity in brown algae.</title>
        <authorList>
            <person name="Cock J.M."/>
            <person name="Sterck L."/>
            <person name="Rouze P."/>
            <person name="Scornet D."/>
            <person name="Allen A.E."/>
            <person name="Amoutzias G."/>
            <person name="Anthouard V."/>
            <person name="Artiguenave F."/>
            <person name="Aury J.M."/>
            <person name="Badger J.H."/>
            <person name="Beszteri B."/>
            <person name="Billiau K."/>
            <person name="Bonnet E."/>
            <person name="Bothwell J.H."/>
            <person name="Bowler C."/>
            <person name="Boyen C."/>
            <person name="Brownlee C."/>
            <person name="Carrano C.J."/>
            <person name="Charrier B."/>
            <person name="Cho G.Y."/>
            <person name="Coelho S.M."/>
            <person name="Collen J."/>
            <person name="Corre E."/>
            <person name="Da Silva C."/>
            <person name="Delage L."/>
            <person name="Delaroque N."/>
            <person name="Dittami S.M."/>
            <person name="Doulbeau S."/>
            <person name="Elias M."/>
            <person name="Farnham G."/>
            <person name="Gachon C.M."/>
            <person name="Gschloessl B."/>
            <person name="Heesch S."/>
            <person name="Jabbari K."/>
            <person name="Jubin C."/>
            <person name="Kawai H."/>
            <person name="Kimura K."/>
            <person name="Kloareg B."/>
            <person name="Kupper F.C."/>
            <person name="Lang D."/>
            <person name="Le Bail A."/>
            <person name="Leblanc C."/>
            <person name="Lerouge P."/>
            <person name="Lohr M."/>
            <person name="Lopez P.J."/>
            <person name="Martens C."/>
            <person name="Maumus F."/>
            <person name="Michel G."/>
            <person name="Miranda-Saavedra D."/>
            <person name="Morales J."/>
            <person name="Moreau H."/>
            <person name="Motomura T."/>
            <person name="Nagasato C."/>
            <person name="Napoli C.A."/>
            <person name="Nelson D.R."/>
            <person name="Nyvall-Collen P."/>
            <person name="Peters A.F."/>
            <person name="Pommier C."/>
            <person name="Potin P."/>
            <person name="Poulain J."/>
            <person name="Quesneville H."/>
            <person name="Read B."/>
            <person name="Rensing S.A."/>
            <person name="Ritter A."/>
            <person name="Rousvoal S."/>
            <person name="Samanta M."/>
            <person name="Samson G."/>
            <person name="Schroeder D.C."/>
            <person name="Segurens B."/>
            <person name="Strittmatter M."/>
            <person name="Tonon T."/>
            <person name="Tregear J.W."/>
            <person name="Valentin K."/>
            <person name="von Dassow P."/>
            <person name="Yamagishi T."/>
            <person name="Van de Peer Y."/>
            <person name="Wincker P."/>
        </authorList>
    </citation>
    <scope>NUCLEOTIDE SEQUENCE [LARGE SCALE GENOMIC DNA]</scope>
    <source>
        <strain evidence="9">Ec32 / CCAP1310/4</strain>
    </source>
</reference>
<feature type="region of interest" description="Disordered" evidence="7">
    <location>
        <begin position="234"/>
        <end position="254"/>
    </location>
</feature>
<evidence type="ECO:0000256" key="1">
    <source>
        <dbReference type="ARBA" id="ARBA00008345"/>
    </source>
</evidence>
<dbReference type="InterPro" id="IPR002161">
    <property type="entry name" value="PdxT/SNO"/>
</dbReference>
<keyword evidence="3" id="KW-0378">Hydrolase</keyword>
<dbReference type="InParanoid" id="D7FWN1"/>
<dbReference type="HAMAP" id="MF_01615">
    <property type="entry name" value="PdxT"/>
    <property type="match status" value="1"/>
</dbReference>
<dbReference type="PANTHER" id="PTHR31559">
    <property type="entry name" value="PYRIDOXAL 5'-PHOSPHATE SYNTHASE SUBUNIT SNO"/>
    <property type="match status" value="1"/>
</dbReference>
<comment type="catalytic activity">
    <reaction evidence="6">
        <text>L-glutamine + H2O = L-glutamate + NH4(+)</text>
        <dbReference type="Rhea" id="RHEA:15889"/>
        <dbReference type="ChEBI" id="CHEBI:15377"/>
        <dbReference type="ChEBI" id="CHEBI:28938"/>
        <dbReference type="ChEBI" id="CHEBI:29985"/>
        <dbReference type="ChEBI" id="CHEBI:58359"/>
        <dbReference type="EC" id="3.5.1.2"/>
    </reaction>
</comment>
<dbReference type="eggNOG" id="KOG3210">
    <property type="taxonomic scope" value="Eukaryota"/>
</dbReference>
<dbReference type="PROSITE" id="PS51130">
    <property type="entry name" value="PDXT_SNO_2"/>
    <property type="match status" value="1"/>
</dbReference>
<dbReference type="GO" id="GO:0016829">
    <property type="term" value="F:lyase activity"/>
    <property type="evidence" value="ECO:0007669"/>
    <property type="project" value="UniProtKB-KW"/>
</dbReference>
<protein>
    <recommendedName>
        <fullName evidence="2">glutaminase</fullName>
        <ecNumber evidence="2">3.5.1.2</ecNumber>
    </recommendedName>
</protein>
<accession>D7FWN1</accession>
<dbReference type="EMBL" id="FN649741">
    <property type="protein sequence ID" value="CBJ32119.1"/>
    <property type="molecule type" value="Genomic_DNA"/>
</dbReference>
<evidence type="ECO:0000256" key="6">
    <source>
        <dbReference type="ARBA" id="ARBA00049534"/>
    </source>
</evidence>
<evidence type="ECO:0000256" key="5">
    <source>
        <dbReference type="ARBA" id="ARBA00023239"/>
    </source>
</evidence>
<comment type="similarity">
    <text evidence="1">Belongs to the glutaminase PdxT/SNO family.</text>
</comment>
<dbReference type="AlphaFoldDB" id="D7FWN1"/>
<dbReference type="PROSITE" id="PS51273">
    <property type="entry name" value="GATASE_TYPE_1"/>
    <property type="match status" value="1"/>
</dbReference>
<dbReference type="GO" id="GO:0042823">
    <property type="term" value="P:pyridoxal phosphate biosynthetic process"/>
    <property type="evidence" value="ECO:0007669"/>
    <property type="project" value="InterPro"/>
</dbReference>
<evidence type="ECO:0000313" key="9">
    <source>
        <dbReference type="Proteomes" id="UP000002630"/>
    </source>
</evidence>
<dbReference type="GO" id="GO:0005829">
    <property type="term" value="C:cytosol"/>
    <property type="evidence" value="ECO:0007669"/>
    <property type="project" value="TreeGrafter"/>
</dbReference>
<dbReference type="SUPFAM" id="SSF52317">
    <property type="entry name" value="Class I glutamine amidotransferase-like"/>
    <property type="match status" value="1"/>
</dbReference>
<dbReference type="PROSITE" id="PS01236">
    <property type="entry name" value="PDXT_SNO_1"/>
    <property type="match status" value="1"/>
</dbReference>
<evidence type="ECO:0000256" key="3">
    <source>
        <dbReference type="ARBA" id="ARBA00022801"/>
    </source>
</evidence>
<dbReference type="InterPro" id="IPR029062">
    <property type="entry name" value="Class_I_gatase-like"/>
</dbReference>
<evidence type="ECO:0000256" key="7">
    <source>
        <dbReference type="SAM" id="MobiDB-lite"/>
    </source>
</evidence>
<keyword evidence="9" id="KW-1185">Reference proteome</keyword>
<dbReference type="GO" id="GO:1903600">
    <property type="term" value="C:glutaminase complex"/>
    <property type="evidence" value="ECO:0007669"/>
    <property type="project" value="TreeGrafter"/>
</dbReference>
<organism evidence="8 9">
    <name type="scientific">Ectocarpus siliculosus</name>
    <name type="common">Brown alga</name>
    <name type="synonym">Conferva siliculosa</name>
    <dbReference type="NCBI Taxonomy" id="2880"/>
    <lineage>
        <taxon>Eukaryota</taxon>
        <taxon>Sar</taxon>
        <taxon>Stramenopiles</taxon>
        <taxon>Ochrophyta</taxon>
        <taxon>PX clade</taxon>
        <taxon>Phaeophyceae</taxon>
        <taxon>Ectocarpales</taxon>
        <taxon>Ectocarpaceae</taxon>
        <taxon>Ectocarpus</taxon>
    </lineage>
</organism>
<evidence type="ECO:0000313" key="8">
    <source>
        <dbReference type="EMBL" id="CBJ32119.1"/>
    </source>
</evidence>
<dbReference type="Pfam" id="PF01174">
    <property type="entry name" value="SNO"/>
    <property type="match status" value="1"/>
</dbReference>
<dbReference type="STRING" id="2880.D7FWN1"/>
<gene>
    <name evidence="8" type="ORF">Esi_0309_0015</name>
</gene>
<sequence length="325" mass="34008">MTAPVPPPGEASVTGEPTRRVTIGILALQGAFAEHSSLLSKLGADVREVRLPHEFEGLDGIVLPGGESTAMALIGERWGVFPRLKQWVSEGRPVWGTCAGMILLSDHALMQKKGGQSLVGGLNVEICRNYFGAQTSSFEVPLDTSALETGSVGKKDGGSANKNPYPAVFIRAPAVLEAGPGVDVLCKVRSRPCNKAVTVMKAQLKQEEADDRDDDTRRAKRRRLAAFFVEPNPSTAAVAGEGGGGGSGASSGEKEAPEVIVAIRKGNIVGTAFHPELTNDSRWHEYFVRIVKEAVSSGTGGVRDAESPAKTLGAAAAAEAEVAVA</sequence>
<evidence type="ECO:0000256" key="2">
    <source>
        <dbReference type="ARBA" id="ARBA00012918"/>
    </source>
</evidence>
<dbReference type="MEROPS" id="C26.A32"/>
<dbReference type="Proteomes" id="UP000002630">
    <property type="component" value="Linkage Group LG16"/>
</dbReference>
<proteinExistence type="inferred from homology"/>
<dbReference type="CDD" id="cd01749">
    <property type="entry name" value="GATase1_PB"/>
    <property type="match status" value="1"/>
</dbReference>